<keyword evidence="2" id="KW-1185">Reference proteome</keyword>
<name>A0AA86WP88_9VIBR</name>
<gene>
    <name evidence="1" type="ORF">VCR31J2_1280050</name>
</gene>
<evidence type="ECO:0000313" key="2">
    <source>
        <dbReference type="Proteomes" id="UP000041625"/>
    </source>
</evidence>
<organism evidence="1 2">
    <name type="scientific">Vibrio coralliirubri</name>
    <dbReference type="NCBI Taxonomy" id="1516159"/>
    <lineage>
        <taxon>Bacteria</taxon>
        <taxon>Pseudomonadati</taxon>
        <taxon>Pseudomonadota</taxon>
        <taxon>Gammaproteobacteria</taxon>
        <taxon>Vibrionales</taxon>
        <taxon>Vibrionaceae</taxon>
        <taxon>Vibrio</taxon>
    </lineage>
</organism>
<reference evidence="1 2" key="1">
    <citation type="submission" date="2014-06" db="EMBL/GenBank/DDBJ databases">
        <authorList>
            <person name="Le Roux F."/>
        </authorList>
    </citation>
    <scope>NUCLEOTIDE SEQUENCE [LARGE SCALE GENOMIC DNA]</scope>
    <source>
        <strain evidence="1 2">J2-31</strain>
    </source>
</reference>
<protein>
    <submittedName>
        <fullName evidence="1">Uncharacterized protein</fullName>
    </submittedName>
</protein>
<accession>A0AA86WP88</accession>
<sequence length="76" mass="8723">MVILRHEIAQISNTLSALSKFSGLSKKYLVDSQLNALFELPWCHSRPNFKSSTKVSRIRITHNLANVLNRPVTRFQ</sequence>
<dbReference type="EMBL" id="CCKJ01000033">
    <property type="protein sequence ID" value="CDT67223.1"/>
    <property type="molecule type" value="Genomic_DNA"/>
</dbReference>
<dbReference type="AlphaFoldDB" id="A0AA86WP88"/>
<proteinExistence type="predicted"/>
<comment type="caution">
    <text evidence="1">The sequence shown here is derived from an EMBL/GenBank/DDBJ whole genome shotgun (WGS) entry which is preliminary data.</text>
</comment>
<dbReference type="Proteomes" id="UP000041625">
    <property type="component" value="Unassembled WGS sequence"/>
</dbReference>
<evidence type="ECO:0000313" key="1">
    <source>
        <dbReference type="EMBL" id="CDT67223.1"/>
    </source>
</evidence>